<accession>A0A0R1NXN9</accession>
<dbReference type="PATRIC" id="fig|1423766.4.peg.1198"/>
<evidence type="ECO:0000313" key="2">
    <source>
        <dbReference type="Proteomes" id="UP000051439"/>
    </source>
</evidence>
<sequence length="142" mass="16314">MTLKNSLLIGTTALALGMVSGVSKPVNGQAATFSHYIRSHVWIRTTDGTQGGYHDKTTFTNRTATVRDKYLGTQVWRFYNLRKTNSRTYYANFRTINHGKKYPVKIQLRSKNTIWLVHKHFWHLKGNYTGNSNFGAVIFKRA</sequence>
<dbReference type="AlphaFoldDB" id="A0A0R1NXN9"/>
<comment type="caution">
    <text evidence="1">The sequence shown here is derived from an EMBL/GenBank/DDBJ whole genome shotgun (WGS) entry which is preliminary data.</text>
</comment>
<protein>
    <submittedName>
        <fullName evidence="1">Uncharacterized protein</fullName>
    </submittedName>
</protein>
<evidence type="ECO:0000313" key="1">
    <source>
        <dbReference type="EMBL" id="KRL23124.1"/>
    </source>
</evidence>
<gene>
    <name evidence="1" type="ORF">FC98_GL001162</name>
</gene>
<reference evidence="1 2" key="1">
    <citation type="journal article" date="2015" name="Genome Announc.">
        <title>Expanding the biotechnology potential of lactobacilli through comparative genomics of 213 strains and associated genera.</title>
        <authorList>
            <person name="Sun Z."/>
            <person name="Harris H.M."/>
            <person name="McCann A."/>
            <person name="Guo C."/>
            <person name="Argimon S."/>
            <person name="Zhang W."/>
            <person name="Yang X."/>
            <person name="Jeffery I.B."/>
            <person name="Cooney J.C."/>
            <person name="Kagawa T.F."/>
            <person name="Liu W."/>
            <person name="Song Y."/>
            <person name="Salvetti E."/>
            <person name="Wrobel A."/>
            <person name="Rasinkangas P."/>
            <person name="Parkhill J."/>
            <person name="Rea M.C."/>
            <person name="O'Sullivan O."/>
            <person name="Ritari J."/>
            <person name="Douillard F.P."/>
            <person name="Paul Ross R."/>
            <person name="Yang R."/>
            <person name="Briner A.E."/>
            <person name="Felis G.E."/>
            <person name="de Vos W.M."/>
            <person name="Barrangou R."/>
            <person name="Klaenhammer T.R."/>
            <person name="Caufield P.W."/>
            <person name="Cui Y."/>
            <person name="Zhang H."/>
            <person name="O'Toole P.W."/>
        </authorList>
    </citation>
    <scope>NUCLEOTIDE SEQUENCE [LARGE SCALE GENOMIC DNA]</scope>
    <source>
        <strain evidence="1 2">DSM 19906</strain>
    </source>
</reference>
<organism evidence="1 2">
    <name type="scientific">Lentilactobacillus kisonensis DSM 19906 = JCM 15041</name>
    <dbReference type="NCBI Taxonomy" id="1423766"/>
    <lineage>
        <taxon>Bacteria</taxon>
        <taxon>Bacillati</taxon>
        <taxon>Bacillota</taxon>
        <taxon>Bacilli</taxon>
        <taxon>Lactobacillales</taxon>
        <taxon>Lactobacillaceae</taxon>
        <taxon>Lentilactobacillus</taxon>
    </lineage>
</organism>
<keyword evidence="2" id="KW-1185">Reference proteome</keyword>
<dbReference type="RefSeq" id="WP_008856595.1">
    <property type="nucleotide sequence ID" value="NZ_AZEB01000002.1"/>
</dbReference>
<proteinExistence type="predicted"/>
<name>A0A0R1NXN9_9LACO</name>
<dbReference type="EMBL" id="AZEB01000002">
    <property type="protein sequence ID" value="KRL23124.1"/>
    <property type="molecule type" value="Genomic_DNA"/>
</dbReference>
<dbReference type="Proteomes" id="UP000051439">
    <property type="component" value="Unassembled WGS sequence"/>
</dbReference>